<keyword evidence="2" id="KW-0677">Repeat</keyword>
<dbReference type="Gene3D" id="2.130.10.10">
    <property type="entry name" value="YVTN repeat-like/Quinoprotein amine dehydrogenase"/>
    <property type="match status" value="2"/>
</dbReference>
<evidence type="ECO:0000259" key="4">
    <source>
        <dbReference type="Pfam" id="PF12770"/>
    </source>
</evidence>
<dbReference type="InterPro" id="IPR024983">
    <property type="entry name" value="CHAT_dom"/>
</dbReference>
<accession>A0AB39RTR0</accession>
<dbReference type="Pfam" id="PF00400">
    <property type="entry name" value="WD40"/>
    <property type="match status" value="3"/>
</dbReference>
<dbReference type="AlphaFoldDB" id="A0AB39RTR0"/>
<name>A0AB39RTR0_9ACTN</name>
<evidence type="ECO:0000313" key="6">
    <source>
        <dbReference type="EMBL" id="XDQ56284.1"/>
    </source>
</evidence>
<dbReference type="PANTHER" id="PTHR19848">
    <property type="entry name" value="WD40 REPEAT PROTEIN"/>
    <property type="match status" value="1"/>
</dbReference>
<feature type="domain" description="CHAT" evidence="4">
    <location>
        <begin position="90"/>
        <end position="342"/>
    </location>
</feature>
<evidence type="ECO:0000259" key="5">
    <source>
        <dbReference type="Pfam" id="PF12894"/>
    </source>
</evidence>
<dbReference type="InterPro" id="IPR024977">
    <property type="entry name" value="Apc4-like_WD40_dom"/>
</dbReference>
<dbReference type="Gene3D" id="1.25.40.10">
    <property type="entry name" value="Tetratricopeptide repeat domain"/>
    <property type="match status" value="1"/>
</dbReference>
<dbReference type="PROSITE" id="PS50294">
    <property type="entry name" value="WD_REPEATS_REGION"/>
    <property type="match status" value="1"/>
</dbReference>
<protein>
    <submittedName>
        <fullName evidence="6">CHAT domain-containing protein</fullName>
    </submittedName>
</protein>
<dbReference type="InterPro" id="IPR001680">
    <property type="entry name" value="WD40_rpt"/>
</dbReference>
<dbReference type="EMBL" id="CP163443">
    <property type="protein sequence ID" value="XDQ56284.1"/>
    <property type="molecule type" value="Genomic_DNA"/>
</dbReference>
<evidence type="ECO:0000256" key="2">
    <source>
        <dbReference type="ARBA" id="ARBA00022737"/>
    </source>
</evidence>
<dbReference type="InterPro" id="IPR011990">
    <property type="entry name" value="TPR-like_helical_dom_sf"/>
</dbReference>
<reference evidence="6" key="1">
    <citation type="submission" date="2024-07" db="EMBL/GenBank/DDBJ databases">
        <authorList>
            <person name="Yu S.T."/>
        </authorList>
    </citation>
    <scope>NUCLEOTIDE SEQUENCE</scope>
    <source>
        <strain evidence="6">R41</strain>
    </source>
</reference>
<dbReference type="Pfam" id="PF12770">
    <property type="entry name" value="CHAT"/>
    <property type="match status" value="1"/>
</dbReference>
<evidence type="ECO:0000256" key="1">
    <source>
        <dbReference type="ARBA" id="ARBA00022574"/>
    </source>
</evidence>
<dbReference type="PANTHER" id="PTHR19848:SF8">
    <property type="entry name" value="F-BOX AND WD REPEAT DOMAIN CONTAINING 7"/>
    <property type="match status" value="1"/>
</dbReference>
<proteinExistence type="predicted"/>
<dbReference type="InterPro" id="IPR036322">
    <property type="entry name" value="WD40_repeat_dom_sf"/>
</dbReference>
<keyword evidence="1 3" id="KW-0853">WD repeat</keyword>
<organism evidence="6">
    <name type="scientific">Streptomyces sp. R41</name>
    <dbReference type="NCBI Taxonomy" id="3238632"/>
    <lineage>
        <taxon>Bacteria</taxon>
        <taxon>Bacillati</taxon>
        <taxon>Actinomycetota</taxon>
        <taxon>Actinomycetes</taxon>
        <taxon>Kitasatosporales</taxon>
        <taxon>Streptomycetaceae</taxon>
        <taxon>Streptomyces</taxon>
    </lineage>
</organism>
<feature type="domain" description="Anaphase-promoting complex subunit 4-like WD40" evidence="5">
    <location>
        <begin position="623"/>
        <end position="678"/>
    </location>
</feature>
<feature type="repeat" description="WD" evidence="3">
    <location>
        <begin position="744"/>
        <end position="785"/>
    </location>
</feature>
<dbReference type="InterPro" id="IPR015943">
    <property type="entry name" value="WD40/YVTN_repeat-like_dom_sf"/>
</dbReference>
<dbReference type="RefSeq" id="WP_369249385.1">
    <property type="nucleotide sequence ID" value="NZ_CP163443.1"/>
</dbReference>
<evidence type="ECO:0000256" key="3">
    <source>
        <dbReference type="PROSITE-ProRule" id="PRU00221"/>
    </source>
</evidence>
<feature type="repeat" description="WD" evidence="3">
    <location>
        <begin position="704"/>
        <end position="744"/>
    </location>
</feature>
<dbReference type="SMART" id="SM00320">
    <property type="entry name" value="WD40"/>
    <property type="match status" value="6"/>
</dbReference>
<dbReference type="Pfam" id="PF12894">
    <property type="entry name" value="ANAPC4_WD40"/>
    <property type="match status" value="1"/>
</dbReference>
<dbReference type="PROSITE" id="PS50082">
    <property type="entry name" value="WD_REPEATS_2"/>
    <property type="match status" value="2"/>
</dbReference>
<sequence>MEVLDFQAEITATEPQVYEIALRGPDGAETSTRTRLPLSPEELRILAARIPDAVIASSARVRRSASPDEQPVQLLGRSLFETLTAGDGRALLAAARHTAAREERHLRLVLRVRPPELARLPWEFLFDPGLNGYVCQTASLIRHPQVPVPQRPLRVEPPLRILCMIARPEDQEVLAVELEKERLGGALEELQRDGLIELGWVGGETWRDLRAALRPGHGPWHIFHFIGHGGFDRVAQEGSLALADGSGGTYQLGAESLAMVLHGHPSLRLVVLNACETGRAGPADPFSSVGGALMRAGVPAALAMQYPVSDRAAVEFSRSFYEALALRRGVDAAVMDARQSILLELPGTLEWGTPVLYMRSLDGLLFDIGQEPAARPTTDVDELYVQGLAALYTERWDDAVAAFRAVAARDRAYRNSAAKLEEALRRRRLHHLYIAALGAADSGHWDAAVEHLSAILDLDPDYRDVRGRLELARTRQARASLRAEALALHAAGQWDAVLAIGERFAQLSPDDPDPDGVVAAARREVAGRTPSGDAEEVPTQVAGPGVPRARVVELATPKAAWSVAFRPDGRSVAVGCDKRSATIFDLDGHHHGTTRPPLDEAALKGLGLVAALGVAGGVLAAIQTAGSDERVLCLAFTPDGRRIAMSGNSKVRVCDSDTGKLVVEIAAGKYDVSAVAFCGNSQLVAASHHLVGIWTVERPTRIVNIDHQASVYAVAVSPDRTRLVTAGRSSVRVWDARTGDRLLQVEYSAMVFGVDFHPEGGHFATAGLDRTARVWDATTGECVVELELADRVRCVAFSPDGTRLAVASGTAVSVWDPTARRKVFELDGDFGPVTMLKVAYSPEGRHLAAVGGGKAWLIPLPEERSV</sequence>
<gene>
    <name evidence="6" type="ORF">AB5J53_33725</name>
</gene>
<dbReference type="SUPFAM" id="SSF48452">
    <property type="entry name" value="TPR-like"/>
    <property type="match status" value="1"/>
</dbReference>
<dbReference type="SUPFAM" id="SSF50978">
    <property type="entry name" value="WD40 repeat-like"/>
    <property type="match status" value="1"/>
</dbReference>